<name>A0A0A9GMR2_ARUDO</name>
<proteinExistence type="predicted"/>
<sequence>MRVSRQRTSMSPERQYLVLFRGTSTTRSSILMVGTALGQPRSLDPYHK</sequence>
<organism evidence="1">
    <name type="scientific">Arundo donax</name>
    <name type="common">Giant reed</name>
    <name type="synonym">Donax arundinaceus</name>
    <dbReference type="NCBI Taxonomy" id="35708"/>
    <lineage>
        <taxon>Eukaryota</taxon>
        <taxon>Viridiplantae</taxon>
        <taxon>Streptophyta</taxon>
        <taxon>Embryophyta</taxon>
        <taxon>Tracheophyta</taxon>
        <taxon>Spermatophyta</taxon>
        <taxon>Magnoliopsida</taxon>
        <taxon>Liliopsida</taxon>
        <taxon>Poales</taxon>
        <taxon>Poaceae</taxon>
        <taxon>PACMAD clade</taxon>
        <taxon>Arundinoideae</taxon>
        <taxon>Arundineae</taxon>
        <taxon>Arundo</taxon>
    </lineage>
</organism>
<reference evidence="1" key="1">
    <citation type="submission" date="2014-09" db="EMBL/GenBank/DDBJ databases">
        <authorList>
            <person name="Magalhaes I.L.F."/>
            <person name="Oliveira U."/>
            <person name="Santos F.R."/>
            <person name="Vidigal T.H.D.A."/>
            <person name="Brescovit A.D."/>
            <person name="Santos A.J."/>
        </authorList>
    </citation>
    <scope>NUCLEOTIDE SEQUENCE</scope>
    <source>
        <tissue evidence="1">Shoot tissue taken approximately 20 cm above the soil surface</tissue>
    </source>
</reference>
<evidence type="ECO:0000313" key="1">
    <source>
        <dbReference type="EMBL" id="JAE24674.1"/>
    </source>
</evidence>
<accession>A0A0A9GMR2</accession>
<protein>
    <submittedName>
        <fullName evidence="1">Uncharacterized protein</fullName>
    </submittedName>
</protein>
<dbReference type="EMBL" id="GBRH01173222">
    <property type="protein sequence ID" value="JAE24674.1"/>
    <property type="molecule type" value="Transcribed_RNA"/>
</dbReference>
<dbReference type="AlphaFoldDB" id="A0A0A9GMR2"/>
<reference evidence="1" key="2">
    <citation type="journal article" date="2015" name="Data Brief">
        <title>Shoot transcriptome of the giant reed, Arundo donax.</title>
        <authorList>
            <person name="Barrero R.A."/>
            <person name="Guerrero F.D."/>
            <person name="Moolhuijzen P."/>
            <person name="Goolsby J.A."/>
            <person name="Tidwell J."/>
            <person name="Bellgard S.E."/>
            <person name="Bellgard M.I."/>
        </authorList>
    </citation>
    <scope>NUCLEOTIDE SEQUENCE</scope>
    <source>
        <tissue evidence="1">Shoot tissue taken approximately 20 cm above the soil surface</tissue>
    </source>
</reference>